<evidence type="ECO:0000256" key="14">
    <source>
        <dbReference type="ARBA" id="ARBA00022777"/>
    </source>
</evidence>
<evidence type="ECO:0000256" key="13">
    <source>
        <dbReference type="ARBA" id="ARBA00022723"/>
    </source>
</evidence>
<keyword evidence="8 17" id="KW-0813">Transport</keyword>
<evidence type="ECO:0000256" key="11">
    <source>
        <dbReference type="ARBA" id="ARBA00022679"/>
    </source>
</evidence>
<dbReference type="SUPFAM" id="SSF52009">
    <property type="entry name" value="Phosphohistidine domain"/>
    <property type="match status" value="1"/>
</dbReference>
<dbReference type="InterPro" id="IPR000121">
    <property type="entry name" value="PEP_util_C"/>
</dbReference>
<evidence type="ECO:0000256" key="9">
    <source>
        <dbReference type="ARBA" id="ARBA00022490"/>
    </source>
</evidence>
<comment type="subcellular location">
    <subcellularLocation>
        <location evidence="4 17">Cytoplasm</location>
    </subcellularLocation>
</comment>
<dbReference type="NCBIfam" id="TIGR01417">
    <property type="entry name" value="PTS_I_fam"/>
    <property type="match status" value="1"/>
</dbReference>
<organism evidence="21 22">
    <name type="scientific">Ohessyouella blattaphilus</name>
    <dbReference type="NCBI Taxonomy" id="2949333"/>
    <lineage>
        <taxon>Bacteria</taxon>
        <taxon>Bacillati</taxon>
        <taxon>Bacillota</taxon>
        <taxon>Clostridia</taxon>
        <taxon>Lachnospirales</taxon>
        <taxon>Lachnospiraceae</taxon>
        <taxon>Ohessyouella</taxon>
    </lineage>
</organism>
<keyword evidence="9 17" id="KW-0963">Cytoplasm</keyword>
<evidence type="ECO:0000256" key="5">
    <source>
        <dbReference type="ARBA" id="ARBA00007837"/>
    </source>
</evidence>
<feature type="domain" description="PEP-utilising enzyme mobile" evidence="18">
    <location>
        <begin position="150"/>
        <end position="220"/>
    </location>
</feature>
<dbReference type="Pfam" id="PF05524">
    <property type="entry name" value="PEP-utilisers_N"/>
    <property type="match status" value="1"/>
</dbReference>
<keyword evidence="15 17" id="KW-0460">Magnesium</keyword>
<dbReference type="InterPro" id="IPR023151">
    <property type="entry name" value="PEP_util_CS"/>
</dbReference>
<dbReference type="InterPro" id="IPR006318">
    <property type="entry name" value="PTS_EI-like"/>
</dbReference>
<evidence type="ECO:0000313" key="22">
    <source>
        <dbReference type="Proteomes" id="UP001523565"/>
    </source>
</evidence>
<dbReference type="PIRSF" id="PIRSF000732">
    <property type="entry name" value="PTS_enzyme_I"/>
    <property type="match status" value="1"/>
</dbReference>
<keyword evidence="13 17" id="KW-0479">Metal-binding</keyword>
<dbReference type="EMBL" id="JAMZFV010000018">
    <property type="protein sequence ID" value="MCP1110853.1"/>
    <property type="molecule type" value="Genomic_DNA"/>
</dbReference>
<dbReference type="SUPFAM" id="SSF47831">
    <property type="entry name" value="Enzyme I of the PEP:sugar phosphotransferase system HPr-binding (sub)domain"/>
    <property type="match status" value="1"/>
</dbReference>
<evidence type="ECO:0000256" key="10">
    <source>
        <dbReference type="ARBA" id="ARBA00022597"/>
    </source>
</evidence>
<evidence type="ECO:0000256" key="3">
    <source>
        <dbReference type="ARBA" id="ARBA00002728"/>
    </source>
</evidence>
<evidence type="ECO:0000256" key="12">
    <source>
        <dbReference type="ARBA" id="ARBA00022683"/>
    </source>
</evidence>
<evidence type="ECO:0000256" key="7">
    <source>
        <dbReference type="ARBA" id="ARBA00016544"/>
    </source>
</evidence>
<evidence type="ECO:0000256" key="6">
    <source>
        <dbReference type="ARBA" id="ARBA00012232"/>
    </source>
</evidence>
<dbReference type="RefSeq" id="WP_262069733.1">
    <property type="nucleotide sequence ID" value="NZ_JAMXOC010000018.1"/>
</dbReference>
<dbReference type="PRINTS" id="PR01736">
    <property type="entry name" value="PHPHTRNFRASE"/>
</dbReference>
<feature type="domain" description="PEP-utilising enzyme C-terminal" evidence="19">
    <location>
        <begin position="250"/>
        <end position="535"/>
    </location>
</feature>
<evidence type="ECO:0000256" key="17">
    <source>
        <dbReference type="PIRNR" id="PIRNR000732"/>
    </source>
</evidence>
<dbReference type="PANTHER" id="PTHR46244">
    <property type="entry name" value="PHOSPHOENOLPYRUVATE-PROTEIN PHOSPHOTRANSFERASE"/>
    <property type="match status" value="1"/>
</dbReference>
<dbReference type="Gene3D" id="1.10.274.10">
    <property type="entry name" value="PtsI, HPr-binding domain"/>
    <property type="match status" value="1"/>
</dbReference>
<dbReference type="InterPro" id="IPR050499">
    <property type="entry name" value="PEP-utilizing_PTS_enzyme"/>
</dbReference>
<keyword evidence="14 17" id="KW-0418">Kinase</keyword>
<keyword evidence="10 17" id="KW-0762">Sugar transport</keyword>
<keyword evidence="22" id="KW-1185">Reference proteome</keyword>
<dbReference type="InterPro" id="IPR008279">
    <property type="entry name" value="PEP-util_enz_mobile_dom"/>
</dbReference>
<evidence type="ECO:0000259" key="19">
    <source>
        <dbReference type="Pfam" id="PF02896"/>
    </source>
</evidence>
<dbReference type="SUPFAM" id="SSF51621">
    <property type="entry name" value="Phosphoenolpyruvate/pyruvate domain"/>
    <property type="match status" value="1"/>
</dbReference>
<gene>
    <name evidence="21" type="primary">ptsP</name>
    <name evidence="21" type="ORF">NK118_11380</name>
</gene>
<evidence type="ECO:0000259" key="18">
    <source>
        <dbReference type="Pfam" id="PF00391"/>
    </source>
</evidence>
<dbReference type="InterPro" id="IPR040442">
    <property type="entry name" value="Pyrv_kinase-like_dom_sf"/>
</dbReference>
<dbReference type="Gene3D" id="3.50.30.10">
    <property type="entry name" value="Phosphohistidine domain"/>
    <property type="match status" value="1"/>
</dbReference>
<dbReference type="EC" id="2.7.3.9" evidence="6 17"/>
<comment type="function">
    <text evidence="3 17">General (non sugar-specific) component of the phosphoenolpyruvate-dependent sugar phosphotransferase system (sugar PTS). This major carbohydrate active-transport system catalyzes the phosphorylation of incoming sugar substrates concomitantly with their translocation across the cell membrane. Enzyme I transfers the phosphoryl group from phosphoenolpyruvate (PEP) to the phosphoryl carrier protein (HPr).</text>
</comment>
<comment type="similarity">
    <text evidence="5 17">Belongs to the PEP-utilizing enzyme family.</text>
</comment>
<reference evidence="21 22" key="1">
    <citation type="journal article" date="2022" name="Genome Biol. Evol.">
        <title>Host diet, physiology and behaviors set the stage for Lachnospiraceae cladogenesis.</title>
        <authorList>
            <person name="Vera-Ponce De Leon A."/>
            <person name="Schneider M."/>
            <person name="Jahnes B.C."/>
            <person name="Sadowski V."/>
            <person name="Camuy-Velez L.A."/>
            <person name="Duan J."/>
            <person name="Sabree Z.L."/>
        </authorList>
    </citation>
    <scope>NUCLEOTIDE SEQUENCE [LARGE SCALE GENOMIC DNA]</scope>
    <source>
        <strain evidence="21 22">PAL227</strain>
    </source>
</reference>
<dbReference type="Gene3D" id="3.20.20.60">
    <property type="entry name" value="Phosphoenolpyruvate-binding domains"/>
    <property type="match status" value="1"/>
</dbReference>
<comment type="cofactor">
    <cofactor evidence="2 17">
        <name>Mg(2+)</name>
        <dbReference type="ChEBI" id="CHEBI:18420"/>
    </cofactor>
</comment>
<evidence type="ECO:0000256" key="4">
    <source>
        <dbReference type="ARBA" id="ARBA00004496"/>
    </source>
</evidence>
<dbReference type="InterPro" id="IPR036637">
    <property type="entry name" value="Phosphohistidine_dom_sf"/>
</dbReference>
<evidence type="ECO:0000259" key="20">
    <source>
        <dbReference type="Pfam" id="PF05524"/>
    </source>
</evidence>
<proteinExistence type="inferred from homology"/>
<protein>
    <recommendedName>
        <fullName evidence="7 17">Phosphoenolpyruvate-protein phosphotransferase</fullName>
        <ecNumber evidence="6 17">2.7.3.9</ecNumber>
    </recommendedName>
    <alternativeName>
        <fullName evidence="16 17">Phosphotransferase system, enzyme I</fullName>
    </alternativeName>
</protein>
<keyword evidence="12 17" id="KW-0598">Phosphotransferase system</keyword>
<comment type="caution">
    <text evidence="21">The sequence shown here is derived from an EMBL/GenBank/DDBJ whole genome shotgun (WGS) entry which is preliminary data.</text>
</comment>
<dbReference type="Pfam" id="PF00391">
    <property type="entry name" value="PEP-utilizers"/>
    <property type="match status" value="1"/>
</dbReference>
<evidence type="ECO:0000256" key="2">
    <source>
        <dbReference type="ARBA" id="ARBA00001946"/>
    </source>
</evidence>
<evidence type="ECO:0000256" key="8">
    <source>
        <dbReference type="ARBA" id="ARBA00022448"/>
    </source>
</evidence>
<keyword evidence="11 17" id="KW-0808">Transferase</keyword>
<evidence type="ECO:0000313" key="21">
    <source>
        <dbReference type="EMBL" id="MCP1110853.1"/>
    </source>
</evidence>
<evidence type="ECO:0000256" key="16">
    <source>
        <dbReference type="ARBA" id="ARBA00033235"/>
    </source>
</evidence>
<dbReference type="InterPro" id="IPR036618">
    <property type="entry name" value="PtsI_HPr-bd_sf"/>
</dbReference>
<dbReference type="InterPro" id="IPR024692">
    <property type="entry name" value="PTS_EI"/>
</dbReference>
<dbReference type="GO" id="GO:0008965">
    <property type="term" value="F:phosphoenolpyruvate-protein phosphotransferase activity"/>
    <property type="evidence" value="ECO:0007669"/>
    <property type="project" value="UniProtKB-EC"/>
</dbReference>
<name>A0ABT1EJI2_9FIRM</name>
<evidence type="ECO:0000256" key="1">
    <source>
        <dbReference type="ARBA" id="ARBA00000683"/>
    </source>
</evidence>
<accession>A0ABT1EJI2</accession>
<dbReference type="PROSITE" id="PS00742">
    <property type="entry name" value="PEP_ENZYMES_2"/>
    <property type="match status" value="1"/>
</dbReference>
<dbReference type="Pfam" id="PF02896">
    <property type="entry name" value="PEP-utilizers_C"/>
    <property type="match status" value="1"/>
</dbReference>
<feature type="domain" description="Phosphotransferase system enzyme I N-terminal" evidence="20">
    <location>
        <begin position="4"/>
        <end position="121"/>
    </location>
</feature>
<dbReference type="InterPro" id="IPR015813">
    <property type="entry name" value="Pyrv/PenolPyrv_kinase-like_dom"/>
</dbReference>
<sequence>MKRNGLGVSAGIGIGTTLVIEEIVFDVSKKAVDEESLADEVNRLHTSIDGLKAYLEKKVAKLGHEQGEILQSHLDLLADPALVPEIEKIITQEKTVSEYAVHQVFEQFIQLFLMSGDELLELRATDLKDLRQNLLRVLGGKELIDVSDAKPGTVLVAQELSTSVAASINPESVVGIVTNVGGKTAHMAIIARSLALPAVVNVGVQDITDGMAVILDGTTGEVLFSPSEEECAEFTKRQRDFQDELKRLEVYRGQASVTKDGKEVELLANIGLELDIGPALAADGEGVGLFRTEFLYMDRSSAPSEDEQFALYQKAAQAFAPGPVIIRTLDVGGDKEIAYLGIGKEENPFLGYRAIRYCLEHQELFKIQLRGILRASAYGKVKIMLPMITTVAEFKEGLALVSEAKAELKEQDIPFDEQIEVGMMIETPAAAMMADVFAKYADFFSIGTNDLTQYTLSVDRGNEKVAGLYSTYDPAVLRMIHRVGEAAAGAGIMWGVCGEAAADPLLTKFFIACGVNELSMAGSSILRIRQQVLETNQFTCAERLAKELKLLETCAEAKTFLESL</sequence>
<evidence type="ECO:0000256" key="15">
    <source>
        <dbReference type="ARBA" id="ARBA00022842"/>
    </source>
</evidence>
<comment type="catalytic activity">
    <reaction evidence="1 17">
        <text>L-histidyl-[protein] + phosphoenolpyruvate = N(pros)-phospho-L-histidyl-[protein] + pyruvate</text>
        <dbReference type="Rhea" id="RHEA:23880"/>
        <dbReference type="Rhea" id="RHEA-COMP:9745"/>
        <dbReference type="Rhea" id="RHEA-COMP:9746"/>
        <dbReference type="ChEBI" id="CHEBI:15361"/>
        <dbReference type="ChEBI" id="CHEBI:29979"/>
        <dbReference type="ChEBI" id="CHEBI:58702"/>
        <dbReference type="ChEBI" id="CHEBI:64837"/>
        <dbReference type="EC" id="2.7.3.9"/>
    </reaction>
</comment>
<dbReference type="Proteomes" id="UP001523565">
    <property type="component" value="Unassembled WGS sequence"/>
</dbReference>
<dbReference type="InterPro" id="IPR008731">
    <property type="entry name" value="PTS_EIN"/>
</dbReference>
<dbReference type="PANTHER" id="PTHR46244:SF3">
    <property type="entry name" value="PHOSPHOENOLPYRUVATE-PROTEIN PHOSPHOTRANSFERASE"/>
    <property type="match status" value="1"/>
</dbReference>